<dbReference type="AlphaFoldDB" id="A0A0D8IY52"/>
<dbReference type="PANTHER" id="PTHR38450:SF1">
    <property type="entry name" value="STAGE V SPORULATION PROTEIN AC"/>
    <property type="match status" value="1"/>
</dbReference>
<evidence type="ECO:0000313" key="2">
    <source>
        <dbReference type="EMBL" id="KJF39655.1"/>
    </source>
</evidence>
<dbReference type="Pfam" id="PF03862">
    <property type="entry name" value="SpoVAC_SpoVAEB"/>
    <property type="match status" value="1"/>
</dbReference>
<keyword evidence="1" id="KW-1133">Transmembrane helix</keyword>
<keyword evidence="1" id="KW-0812">Transmembrane</keyword>
<keyword evidence="3" id="KW-1185">Reference proteome</keyword>
<dbReference type="InterPro" id="IPR014203">
    <property type="entry name" value="Spore_V_AC"/>
</dbReference>
<dbReference type="InterPro" id="IPR005562">
    <property type="entry name" value="SpoVA"/>
</dbReference>
<accession>A0A0D8IY52</accession>
<dbReference type="EMBL" id="JXXK01000015">
    <property type="protein sequence ID" value="KJF39655.1"/>
    <property type="molecule type" value="Genomic_DNA"/>
</dbReference>
<evidence type="ECO:0000256" key="1">
    <source>
        <dbReference type="SAM" id="Phobius"/>
    </source>
</evidence>
<sequence length="159" mass="16954">MFRRRSDRKMKLDAKKYDEMRKAASPPSPLLKDCLWAFFVGGAICLLGEGLRMLYAALGFTLTDAGTLTSATLIGLSAFTTAMGWYQKLAAKAGAGTLVPITGFANAVVAPAIEFRNEGLVSGVGAKMFIIAGPVIVYGMLASVVWGVIYHFIRPLMGG</sequence>
<comment type="caution">
    <text evidence="2">The sequence shown here is derived from an EMBL/GenBank/DDBJ whole genome shotgun (WGS) entry which is preliminary data.</text>
</comment>
<dbReference type="PANTHER" id="PTHR38450">
    <property type="entry name" value="STAGE V SPORULATION PROTEIN AC-RELATED"/>
    <property type="match status" value="1"/>
</dbReference>
<dbReference type="PATRIC" id="fig|1550024.3.peg.2562"/>
<protein>
    <submittedName>
        <fullName evidence="2">Stage V sporulation protein AD</fullName>
    </submittedName>
</protein>
<feature type="transmembrane region" description="Helical" evidence="1">
    <location>
        <begin position="67"/>
        <end position="86"/>
    </location>
</feature>
<evidence type="ECO:0000313" key="3">
    <source>
        <dbReference type="Proteomes" id="UP000032483"/>
    </source>
</evidence>
<reference evidence="2" key="1">
    <citation type="submission" date="2015-02" db="EMBL/GenBank/DDBJ databases">
        <title>A novel member of the family Ruminococcaceae isolated from human feces.</title>
        <authorList>
            <person name="Shkoporov A.N."/>
            <person name="Chaplin A.V."/>
            <person name="Motuzova O.V."/>
            <person name="Kafarskaia L.I."/>
            <person name="Khokhlova E.V."/>
            <person name="Efimov B.A."/>
        </authorList>
    </citation>
    <scope>NUCLEOTIDE SEQUENCE [LARGE SCALE GENOMIC DNA]</scope>
    <source>
        <strain evidence="2">585-1</strain>
    </source>
</reference>
<feature type="transmembrane region" description="Helical" evidence="1">
    <location>
        <begin position="93"/>
        <end position="113"/>
    </location>
</feature>
<gene>
    <name evidence="2" type="ORF">TQ39_11245</name>
</gene>
<name>A0A0D8IY52_9FIRM</name>
<feature type="transmembrane region" description="Helical" evidence="1">
    <location>
        <begin position="128"/>
        <end position="153"/>
    </location>
</feature>
<feature type="transmembrane region" description="Helical" evidence="1">
    <location>
        <begin position="35"/>
        <end position="55"/>
    </location>
</feature>
<proteinExistence type="predicted"/>
<dbReference type="Proteomes" id="UP000032483">
    <property type="component" value="Unassembled WGS sequence"/>
</dbReference>
<dbReference type="NCBIfam" id="TIGR02838">
    <property type="entry name" value="spore_V_AC"/>
    <property type="match status" value="1"/>
</dbReference>
<keyword evidence="1" id="KW-0472">Membrane</keyword>
<organism evidence="2 3">
    <name type="scientific">Ruthenibacterium lactatiformans</name>
    <dbReference type="NCBI Taxonomy" id="1550024"/>
    <lineage>
        <taxon>Bacteria</taxon>
        <taxon>Bacillati</taxon>
        <taxon>Bacillota</taxon>
        <taxon>Clostridia</taxon>
        <taxon>Eubacteriales</taxon>
        <taxon>Oscillospiraceae</taxon>
        <taxon>Ruthenibacterium</taxon>
    </lineage>
</organism>